<dbReference type="InterPro" id="IPR019096">
    <property type="entry name" value="YopX_protein"/>
</dbReference>
<dbReference type="RefSeq" id="WP_148621785.1">
    <property type="nucleotide sequence ID" value="NZ_SDGZ01000004.1"/>
</dbReference>
<dbReference type="OrthoDB" id="1809393at2"/>
<organism evidence="2 3">
    <name type="scientific">Weissella muntiaci</name>
    <dbReference type="NCBI Taxonomy" id="2508881"/>
    <lineage>
        <taxon>Bacteria</taxon>
        <taxon>Bacillati</taxon>
        <taxon>Bacillota</taxon>
        <taxon>Bacilli</taxon>
        <taxon>Lactobacillales</taxon>
        <taxon>Lactobacillaceae</taxon>
        <taxon>Weissella</taxon>
    </lineage>
</organism>
<dbReference type="InterPro" id="IPR023385">
    <property type="entry name" value="YopX-like_C"/>
</dbReference>
<evidence type="ECO:0000313" key="2">
    <source>
        <dbReference type="EMBL" id="TYC50875.1"/>
    </source>
</evidence>
<sequence>MAQREIKFRAWLEYYQEKGFIDEFDINQDGVVFINVFGEEEMYPVDSKRVTLEQYAEMYGEEDISIYDGDVIKVWDNGIGQVVFENGVFKVDFKDGRKYPLELWWQDFISGKAPDNPYKVLGNIHENPELLEAE</sequence>
<evidence type="ECO:0000313" key="3">
    <source>
        <dbReference type="Proteomes" id="UP000371977"/>
    </source>
</evidence>
<gene>
    <name evidence="2" type="ORF">ESZ50_01270</name>
</gene>
<dbReference type="EMBL" id="SDGZ01000004">
    <property type="protein sequence ID" value="TYC50875.1"/>
    <property type="molecule type" value="Genomic_DNA"/>
</dbReference>
<reference evidence="2 3" key="1">
    <citation type="submission" date="2019-01" db="EMBL/GenBank/DDBJ databases">
        <title>Weissella sp. nov., a novel lactic acid bacterium isolated from animal feces.</title>
        <authorList>
            <person name="Wang L.-T."/>
        </authorList>
    </citation>
    <scope>NUCLEOTIDE SEQUENCE [LARGE SCALE GENOMIC DNA]</scope>
    <source>
        <strain evidence="2 3">8H-2</strain>
    </source>
</reference>
<name>A0A6C2CCI0_9LACO</name>
<feature type="domain" description="YopX protein" evidence="1">
    <location>
        <begin position="7"/>
        <end position="132"/>
    </location>
</feature>
<dbReference type="Gene3D" id="2.30.30.290">
    <property type="entry name" value="YopX-like domains"/>
    <property type="match status" value="1"/>
</dbReference>
<keyword evidence="3" id="KW-1185">Reference proteome</keyword>
<dbReference type="AlphaFoldDB" id="A0A6C2CCI0"/>
<evidence type="ECO:0000259" key="1">
    <source>
        <dbReference type="Pfam" id="PF09643"/>
    </source>
</evidence>
<accession>A0A6C2CCI0</accession>
<dbReference type="Pfam" id="PF09643">
    <property type="entry name" value="YopX"/>
    <property type="match status" value="1"/>
</dbReference>
<comment type="caution">
    <text evidence="2">The sequence shown here is derived from an EMBL/GenBank/DDBJ whole genome shotgun (WGS) entry which is preliminary data.</text>
</comment>
<proteinExistence type="predicted"/>
<dbReference type="SUPFAM" id="SSF159006">
    <property type="entry name" value="YopX-like"/>
    <property type="match status" value="1"/>
</dbReference>
<protein>
    <recommendedName>
        <fullName evidence="1">YopX protein domain-containing protein</fullName>
    </recommendedName>
</protein>
<dbReference type="Proteomes" id="UP000371977">
    <property type="component" value="Unassembled WGS sequence"/>
</dbReference>